<gene>
    <name evidence="2" type="ORF">ACJMK2_031372</name>
</gene>
<dbReference type="PROSITE" id="PS50283">
    <property type="entry name" value="NA_SOLUT_SYMP_3"/>
    <property type="match status" value="1"/>
</dbReference>
<reference evidence="2 3" key="1">
    <citation type="submission" date="2024-11" db="EMBL/GenBank/DDBJ databases">
        <title>Chromosome-level genome assembly of the freshwater bivalve Anodonta woodiana.</title>
        <authorList>
            <person name="Chen X."/>
        </authorList>
    </citation>
    <scope>NUCLEOTIDE SEQUENCE [LARGE SCALE GENOMIC DNA]</scope>
    <source>
        <strain evidence="2">MN2024</strain>
        <tissue evidence="2">Gills</tissue>
    </source>
</reference>
<keyword evidence="1" id="KW-0812">Transmembrane</keyword>
<evidence type="ECO:0000256" key="1">
    <source>
        <dbReference type="SAM" id="Phobius"/>
    </source>
</evidence>
<feature type="transmembrane region" description="Helical" evidence="1">
    <location>
        <begin position="6"/>
        <end position="26"/>
    </location>
</feature>
<keyword evidence="1" id="KW-1133">Transmembrane helix</keyword>
<feature type="non-terminal residue" evidence="2">
    <location>
        <position position="50"/>
    </location>
</feature>
<dbReference type="Proteomes" id="UP001634394">
    <property type="component" value="Unassembled WGS sequence"/>
</dbReference>
<dbReference type="InterPro" id="IPR001734">
    <property type="entry name" value="Na/solute_symporter"/>
</dbReference>
<dbReference type="EMBL" id="JBJQND010000004">
    <property type="protein sequence ID" value="KAL3879058.1"/>
    <property type="molecule type" value="Genomic_DNA"/>
</dbReference>
<name>A0ABD3X2K5_SINWO</name>
<organism evidence="2 3">
    <name type="scientific">Sinanodonta woodiana</name>
    <name type="common">Chinese pond mussel</name>
    <name type="synonym">Anodonta woodiana</name>
    <dbReference type="NCBI Taxonomy" id="1069815"/>
    <lineage>
        <taxon>Eukaryota</taxon>
        <taxon>Metazoa</taxon>
        <taxon>Spiralia</taxon>
        <taxon>Lophotrochozoa</taxon>
        <taxon>Mollusca</taxon>
        <taxon>Bivalvia</taxon>
        <taxon>Autobranchia</taxon>
        <taxon>Heteroconchia</taxon>
        <taxon>Palaeoheterodonta</taxon>
        <taxon>Unionida</taxon>
        <taxon>Unionoidea</taxon>
        <taxon>Unionidae</taxon>
        <taxon>Unioninae</taxon>
        <taxon>Sinanodonta</taxon>
    </lineage>
</organism>
<evidence type="ECO:0000313" key="3">
    <source>
        <dbReference type="Proteomes" id="UP001634394"/>
    </source>
</evidence>
<evidence type="ECO:0000313" key="2">
    <source>
        <dbReference type="EMBL" id="KAL3879058.1"/>
    </source>
</evidence>
<keyword evidence="3" id="KW-1185">Reference proteome</keyword>
<protein>
    <submittedName>
        <fullName evidence="2">Uncharacterized protein</fullName>
    </submittedName>
</protein>
<keyword evidence="1" id="KW-0472">Membrane</keyword>
<dbReference type="AlphaFoldDB" id="A0ABD3X2K5"/>
<accession>A0ABD3X2K5</accession>
<sequence length="50" mass="5631">MAETLVWEDFLTIGIYFAIVIVVGLWSTCRPNRGNAAGYFLAGKTMHWIP</sequence>
<comment type="caution">
    <text evidence="2">The sequence shown here is derived from an EMBL/GenBank/DDBJ whole genome shotgun (WGS) entry which is preliminary data.</text>
</comment>
<proteinExistence type="predicted"/>